<comment type="caution">
    <text evidence="2">The sequence shown here is derived from an EMBL/GenBank/DDBJ whole genome shotgun (WGS) entry which is preliminary data.</text>
</comment>
<sequence>MSLEARSAPPPPQRESASCSLEAGRRRQDRRGIEGESWGEYGSSSYAQGGRDSVWEAKVSHSSSKDSMWQAREPFKREAKDLPNDRTGGARGKATTTGEGRARSLLECLFTIMWVDDTSPSMPPVKPCSGPEATCSAVARIATCAEIEIEVQQSPI</sequence>
<evidence type="ECO:0000313" key="2">
    <source>
        <dbReference type="EMBL" id="KAJ6258093.1"/>
    </source>
</evidence>
<evidence type="ECO:0000256" key="1">
    <source>
        <dbReference type="SAM" id="MobiDB-lite"/>
    </source>
</evidence>
<proteinExistence type="predicted"/>
<feature type="compositionally biased region" description="Basic and acidic residues" evidence="1">
    <location>
        <begin position="73"/>
        <end position="84"/>
    </location>
</feature>
<evidence type="ECO:0000313" key="3">
    <source>
        <dbReference type="Proteomes" id="UP001221413"/>
    </source>
</evidence>
<dbReference type="EMBL" id="JAQGDS010000009">
    <property type="protein sequence ID" value="KAJ6258093.1"/>
    <property type="molecule type" value="Genomic_DNA"/>
</dbReference>
<feature type="compositionally biased region" description="Low complexity" evidence="1">
    <location>
        <begin position="35"/>
        <end position="45"/>
    </location>
</feature>
<name>A0AAD6ISZ3_DREDA</name>
<gene>
    <name evidence="2" type="ORF">Dda_7008</name>
</gene>
<feature type="compositionally biased region" description="Basic and acidic residues" evidence="1">
    <location>
        <begin position="23"/>
        <end position="34"/>
    </location>
</feature>
<protein>
    <submittedName>
        <fullName evidence="2">Uncharacterized protein</fullName>
    </submittedName>
</protein>
<accession>A0AAD6ISZ3</accession>
<keyword evidence="3" id="KW-1185">Reference proteome</keyword>
<dbReference type="Proteomes" id="UP001221413">
    <property type="component" value="Unassembled WGS sequence"/>
</dbReference>
<organism evidence="2 3">
    <name type="scientific">Drechslerella dactyloides</name>
    <name type="common">Nematode-trapping fungus</name>
    <name type="synonym">Arthrobotrys dactyloides</name>
    <dbReference type="NCBI Taxonomy" id="74499"/>
    <lineage>
        <taxon>Eukaryota</taxon>
        <taxon>Fungi</taxon>
        <taxon>Dikarya</taxon>
        <taxon>Ascomycota</taxon>
        <taxon>Pezizomycotina</taxon>
        <taxon>Orbiliomycetes</taxon>
        <taxon>Orbiliales</taxon>
        <taxon>Orbiliaceae</taxon>
        <taxon>Drechslerella</taxon>
    </lineage>
</organism>
<feature type="region of interest" description="Disordered" evidence="1">
    <location>
        <begin position="1"/>
        <end position="99"/>
    </location>
</feature>
<reference evidence="2" key="1">
    <citation type="submission" date="2023-01" db="EMBL/GenBank/DDBJ databases">
        <title>The chitinases involved in constricting ring structure development in the nematode-trapping fungus Drechslerella dactyloides.</title>
        <authorList>
            <person name="Wang R."/>
            <person name="Zhang L."/>
            <person name="Tang P."/>
            <person name="Li S."/>
            <person name="Liang L."/>
        </authorList>
    </citation>
    <scope>NUCLEOTIDE SEQUENCE</scope>
    <source>
        <strain evidence="2">YMF1.00031</strain>
    </source>
</reference>
<dbReference type="AlphaFoldDB" id="A0AAD6ISZ3"/>